<dbReference type="Pfam" id="PF13472">
    <property type="entry name" value="Lipase_GDSL_2"/>
    <property type="match status" value="1"/>
</dbReference>
<sequence>MPAKTFSIMGDSISTFEGCVPDGYTLFYNDERLERSGVLRPEDTWWSHAVRALGGTVLADSAWSGSMVEGAGFPAASSPERAAALLGPDGQAPDAVLVFIGINDYGWGGAEAQAAGRSHAMPRCIDPATVPEQIAGAAPADAVKRFGAAYRTMLRNIRAAAPEAAVYCITLLPGRTHGVDHPEFCYRLRGRHLDEYNAAIRDAAAAEGCRVADVRAFGRDYDSLEGTHPTNLGMRQFASMVVRAMQLADSAGVEAAAEAVAGAKAGEDEEALIAGAGANAEAPTSPNPARTQAEGDTHDNIEDITAGAQPETANPALDLRDFCGAPESAQLCDAPTCIGCPHAANTGNQWLCRCLK</sequence>
<dbReference type="EMBL" id="PPTP01000004">
    <property type="protein sequence ID" value="RDB55776.1"/>
    <property type="molecule type" value="Genomic_DNA"/>
</dbReference>
<keyword evidence="3" id="KW-1185">Reference proteome</keyword>
<evidence type="ECO:0000313" key="3">
    <source>
        <dbReference type="Proteomes" id="UP000253792"/>
    </source>
</evidence>
<dbReference type="Proteomes" id="UP000253792">
    <property type="component" value="Unassembled WGS sequence"/>
</dbReference>
<reference evidence="2 3" key="1">
    <citation type="journal article" date="2018" name="Elife">
        <title>Discovery and characterization of a prevalent human gut bacterial enzyme sufficient for the inactivation of a family of plant toxins.</title>
        <authorList>
            <person name="Koppel N."/>
            <person name="Bisanz J.E."/>
            <person name="Pandelia M.E."/>
            <person name="Turnbaugh P.J."/>
            <person name="Balskus E.P."/>
        </authorList>
    </citation>
    <scope>NUCLEOTIDE SEQUENCE [LARGE SCALE GENOMIC DNA]</scope>
    <source>
        <strain evidence="3">anaerobia AP69FAA</strain>
    </source>
</reference>
<dbReference type="Gene3D" id="3.40.50.1110">
    <property type="entry name" value="SGNH hydrolase"/>
    <property type="match status" value="1"/>
</dbReference>
<name>A0A369LC45_9ACTN</name>
<dbReference type="RefSeq" id="WP_114620699.1">
    <property type="nucleotide sequence ID" value="NZ_PPTP01000004.1"/>
</dbReference>
<dbReference type="InterPro" id="IPR036514">
    <property type="entry name" value="SGNH_hydro_sf"/>
</dbReference>
<dbReference type="CDD" id="cd00229">
    <property type="entry name" value="SGNH_hydrolase"/>
    <property type="match status" value="1"/>
</dbReference>
<evidence type="ECO:0000259" key="1">
    <source>
        <dbReference type="Pfam" id="PF13472"/>
    </source>
</evidence>
<proteinExistence type="predicted"/>
<dbReference type="AlphaFoldDB" id="A0A369LC45"/>
<dbReference type="PANTHER" id="PTHR30383">
    <property type="entry name" value="THIOESTERASE 1/PROTEASE 1/LYSOPHOSPHOLIPASE L1"/>
    <property type="match status" value="1"/>
</dbReference>
<gene>
    <name evidence="2" type="ORF">C1880_06115</name>
</gene>
<dbReference type="STRING" id="1034345.GCA_000236865_00788"/>
<dbReference type="InterPro" id="IPR051532">
    <property type="entry name" value="Ester_Hydrolysis_Enzymes"/>
</dbReference>
<feature type="domain" description="SGNH hydrolase-type esterase" evidence="1">
    <location>
        <begin position="9"/>
        <end position="235"/>
    </location>
</feature>
<dbReference type="SUPFAM" id="SSF52266">
    <property type="entry name" value="SGNH hydrolase"/>
    <property type="match status" value="1"/>
</dbReference>
<accession>A0A369LC45</accession>
<evidence type="ECO:0000313" key="2">
    <source>
        <dbReference type="EMBL" id="RDB55776.1"/>
    </source>
</evidence>
<dbReference type="InterPro" id="IPR013830">
    <property type="entry name" value="SGNH_hydro"/>
</dbReference>
<dbReference type="OrthoDB" id="9801375at2"/>
<dbReference type="PANTHER" id="PTHR30383:SF5">
    <property type="entry name" value="SGNH HYDROLASE-TYPE ESTERASE DOMAIN-CONTAINING PROTEIN"/>
    <property type="match status" value="1"/>
</dbReference>
<comment type="caution">
    <text evidence="2">The sequence shown here is derived from an EMBL/GenBank/DDBJ whole genome shotgun (WGS) entry which is preliminary data.</text>
</comment>
<protein>
    <recommendedName>
        <fullName evidence="1">SGNH hydrolase-type esterase domain-containing protein</fullName>
    </recommendedName>
</protein>
<organism evidence="2 3">
    <name type="scientific">Senegalimassilia anaerobia</name>
    <dbReference type="NCBI Taxonomy" id="1473216"/>
    <lineage>
        <taxon>Bacteria</taxon>
        <taxon>Bacillati</taxon>
        <taxon>Actinomycetota</taxon>
        <taxon>Coriobacteriia</taxon>
        <taxon>Coriobacteriales</taxon>
        <taxon>Coriobacteriaceae</taxon>
        <taxon>Senegalimassilia</taxon>
    </lineage>
</organism>
<dbReference type="GO" id="GO:0004622">
    <property type="term" value="F:phosphatidylcholine lysophospholipase activity"/>
    <property type="evidence" value="ECO:0007669"/>
    <property type="project" value="TreeGrafter"/>
</dbReference>